<keyword evidence="2" id="KW-1133">Transmembrane helix</keyword>
<feature type="compositionally biased region" description="Basic and acidic residues" evidence="1">
    <location>
        <begin position="1260"/>
        <end position="1274"/>
    </location>
</feature>
<dbReference type="Gene3D" id="3.40.50.300">
    <property type="entry name" value="P-loop containing nucleotide triphosphate hydrolases"/>
    <property type="match status" value="1"/>
</dbReference>
<evidence type="ECO:0000256" key="2">
    <source>
        <dbReference type="SAM" id="Phobius"/>
    </source>
</evidence>
<feature type="region of interest" description="Disordered" evidence="1">
    <location>
        <begin position="1290"/>
        <end position="1323"/>
    </location>
</feature>
<feature type="region of interest" description="Disordered" evidence="1">
    <location>
        <begin position="1005"/>
        <end position="1035"/>
    </location>
</feature>
<proteinExistence type="predicted"/>
<protein>
    <submittedName>
        <fullName evidence="3">Uncharacterized protein</fullName>
    </submittedName>
</protein>
<dbReference type="InterPro" id="IPR019396">
    <property type="entry name" value="TM_Fragile-X-F-assoc"/>
</dbReference>
<dbReference type="InterPro" id="IPR027417">
    <property type="entry name" value="P-loop_NTPase"/>
</dbReference>
<feature type="transmembrane region" description="Helical" evidence="2">
    <location>
        <begin position="963"/>
        <end position="981"/>
    </location>
</feature>
<dbReference type="Pfam" id="PF10269">
    <property type="entry name" value="Tmemb_185A"/>
    <property type="match status" value="1"/>
</dbReference>
<feature type="compositionally biased region" description="Low complexity" evidence="1">
    <location>
        <begin position="1005"/>
        <end position="1033"/>
    </location>
</feature>
<evidence type="ECO:0000313" key="4">
    <source>
        <dbReference type="Proteomes" id="UP000037460"/>
    </source>
</evidence>
<feature type="transmembrane region" description="Helical" evidence="2">
    <location>
        <begin position="926"/>
        <end position="951"/>
    </location>
</feature>
<dbReference type="EMBL" id="JWZX01000585">
    <property type="protein sequence ID" value="KOO40685.1"/>
    <property type="molecule type" value="Genomic_DNA"/>
</dbReference>
<name>A0A0M0KPE7_9EUKA</name>
<keyword evidence="2" id="KW-0472">Membrane</keyword>
<feature type="region of interest" description="Disordered" evidence="1">
    <location>
        <begin position="1257"/>
        <end position="1278"/>
    </location>
</feature>
<gene>
    <name evidence="3" type="ORF">Ctob_013059</name>
</gene>
<sequence length="1932" mass="210314">MTESDLRRGGIHCLVWCSTGCGWETPKPSSDPKSLSIPGLCEVLTSLEPTKRPAVIFVVMPYGARRAAGQLAHALAGGSTLVVWIAENMLDEQRANGVLFGVLAPALQSLHEPWINGLSRSEFTSEVLHKSGQMVFGSQWDAADCLDVSTTVPQLRWAPSSLPQDRPWVHNLTSSFEGMALPRDGAVQTRRMMGTDDDKGEQRYLEVQLIVRENGKEIDVPQLFAREDGQTPEIVFAWLAKALPNGDAKNVTALYSHEVKRASGGWMSTLQVRLMIGEVGYLHQLRDLALTGAPSILEKELSSALLDGRRYEVSVDRAQFALSYEESVLSLDKLTVHQKEKLRECYGTAESNPLHRLLRRSQELFDGTATPSYIHVEAPAGAGKTFVALNYLLSRLQSHPTMTALYVARNRALCLFFVRWIIKREPNPLNRLGLLRRLQVLFEGDEREPPFALGPQRVMLKNGVIQVESSHSDTHNFSLTIVDEAHHIYTNPLCRECVGAYVLPPTEARHLMLLSDISQSSGKDKELYPKGKPKVVTLTEVVRSSQRIVEAASVFQLGDSVHKISCQHSAAGPPLKAFMFNLEGAVPDAVPLMKDLNDGQVRQYAGQTVEAIKHIISMFGSLRLHDRVAIVVDVDILNDFRGTFSAGAYQGGLLGAELLEHFMRRESATKQQIEAGHARSFQIIDATQAASMVMGGSQDDREWLIVDTIEAFDGLERLVVIAVGLDAKIVQGDKTLKTRSLLYRAMTRAHMLAIVVQHNIPGGFFAFLHQVKLDPSAEFDAAKAQKARDSTALNKVMTKGKASSATEQAEMTVPSLSTAVRSLFSRLVGKVEVNFPALSTTVRSLFSRLVGKASSAVAGSDAAADRAALEAGEKKVATLYLTTLGHLICASLLLAKWESLEDLNGGPLNGTRFDSLPTHDAPGLSWFSVFVPSWIAELIVVGMAIWSVMLLPSTARNLRIQHINTIAQTILCALFQLLLAIRLTTQRGSWLVVFSPCAGNGAASSASAGSGAASSDNAGSGAASSASAGSGAAHGEKNLTKQTIWDTSSIEESEEVEAGSVELNPFAAAKTTEGIDAPIEAALRDGAVRLIDVAWLLDSDRSDKQLPRVTKVVARLASNEPTDVLIRQLAKLCGTSSICITVEAASAASPPPSPPPSPPEVAAPAEVQLERFRHELAEAGLSQLAHAIIDDLGIESVEGLCDFTFNELKERLKAEAGVTLDLGHSQKLKAFLAASPSGTSEERMAGGPKVAFSAHGLQPDAKRRCSTKHADAKLTRSLTSSAMLRAQVKNAEAGEGDVESPHLDTSSAASSLGSGRFHSRRRRDSFAEDLTMEAASKSEHPSGKMTARAVVSAKLRRQNETRLPKPGALGSGRMDHNHGIGLEDLDSRPAPFERGASATRKTPNGQLDAHEKSFVVTFHLSTFAEVAPLTAAGLCRKAEAVKERLAELGAEDINIVMGKPFLPRCQDMPPEAFLSPERAADLYARGRRGVYVSSCCWRTSDLPDPDGRTLEKLRGYMKGRHGEYGLFVDFACTPQIFAWPSWHAPEAISRRFGAEVSQGPLTVLKFECERVATEVEAQVCVDKLVSLCSQQGWALASMADFESLGLHSRDYGSALFHGRYVRGAYRFDEDEEALPAEGYVRFRTEGDARAAWRHPELKRLCGGKEPELMGEHVFENELKFERGLSVMPCLFASATGTCVLQFTDQPGELGSDDGAPSELVSERTGTVFVVRTNTSLEELRKELGDGVLAWEKKGWGEFVVRVAGETAARAVRSLNERGYPLRRKDRVVYPMYNLRPYRSRGWPVFDTAVASIVVAYVTQHKRQGKPLPDLVARAEASSPKFINIDVIGAPRVVEVTQSPERLLRACIEKLSSNRIVFTGNVQLRQVSSFVQLLSDLEASIAVEVTGSAPAPLRSPRSQNMVLAENMMNFISS</sequence>
<dbReference type="Proteomes" id="UP000037460">
    <property type="component" value="Unassembled WGS sequence"/>
</dbReference>
<evidence type="ECO:0000256" key="1">
    <source>
        <dbReference type="SAM" id="MobiDB-lite"/>
    </source>
</evidence>
<organism evidence="3 4">
    <name type="scientific">Chrysochromulina tobinii</name>
    <dbReference type="NCBI Taxonomy" id="1460289"/>
    <lineage>
        <taxon>Eukaryota</taxon>
        <taxon>Haptista</taxon>
        <taxon>Haptophyta</taxon>
        <taxon>Prymnesiophyceae</taxon>
        <taxon>Prymnesiales</taxon>
        <taxon>Chrysochromulinaceae</taxon>
        <taxon>Chrysochromulina</taxon>
    </lineage>
</organism>
<feature type="region of interest" description="Disordered" evidence="1">
    <location>
        <begin position="1353"/>
        <end position="1405"/>
    </location>
</feature>
<dbReference type="SUPFAM" id="SSF52540">
    <property type="entry name" value="P-loop containing nucleoside triphosphate hydrolases"/>
    <property type="match status" value="1"/>
</dbReference>
<feature type="compositionally biased region" description="Polar residues" evidence="1">
    <location>
        <begin position="1303"/>
        <end position="1313"/>
    </location>
</feature>
<reference evidence="4" key="1">
    <citation type="journal article" date="2015" name="PLoS Genet.">
        <title>Genome Sequence and Transcriptome Analyses of Chrysochromulina tobin: Metabolic Tools for Enhanced Algal Fitness in the Prominent Order Prymnesiales (Haptophyceae).</title>
        <authorList>
            <person name="Hovde B.T."/>
            <person name="Deodato C.R."/>
            <person name="Hunsperger H.M."/>
            <person name="Ryken S.A."/>
            <person name="Yost W."/>
            <person name="Jha R.K."/>
            <person name="Patterson J."/>
            <person name="Monnat R.J. Jr."/>
            <person name="Barlow S.B."/>
            <person name="Starkenburg S.R."/>
            <person name="Cattolico R.A."/>
        </authorList>
    </citation>
    <scope>NUCLEOTIDE SEQUENCE</scope>
    <source>
        <strain evidence="4">CCMP291</strain>
    </source>
</reference>
<accession>A0A0M0KPE7</accession>
<comment type="caution">
    <text evidence="3">The sequence shown here is derived from an EMBL/GenBank/DDBJ whole genome shotgun (WGS) entry which is preliminary data.</text>
</comment>
<keyword evidence="2" id="KW-0812">Transmembrane</keyword>
<evidence type="ECO:0000313" key="3">
    <source>
        <dbReference type="EMBL" id="KOO40685.1"/>
    </source>
</evidence>
<keyword evidence="4" id="KW-1185">Reference proteome</keyword>